<keyword evidence="3 5" id="KW-0863">Zinc-finger</keyword>
<dbReference type="PANTHER" id="PTHR24409">
    <property type="entry name" value="ZINC FINGER PROTEIN 142"/>
    <property type="match status" value="1"/>
</dbReference>
<evidence type="ECO:0000259" key="6">
    <source>
        <dbReference type="PROSITE" id="PS50157"/>
    </source>
</evidence>
<dbReference type="GO" id="GO:0005634">
    <property type="term" value="C:nucleus"/>
    <property type="evidence" value="ECO:0007669"/>
    <property type="project" value="TreeGrafter"/>
</dbReference>
<dbReference type="GO" id="GO:0000977">
    <property type="term" value="F:RNA polymerase II transcription regulatory region sequence-specific DNA binding"/>
    <property type="evidence" value="ECO:0007669"/>
    <property type="project" value="TreeGrafter"/>
</dbReference>
<dbReference type="SMART" id="SM00355">
    <property type="entry name" value="ZnF_C2H2"/>
    <property type="match status" value="3"/>
</dbReference>
<evidence type="ECO:0000313" key="7">
    <source>
        <dbReference type="Proteomes" id="UP000504618"/>
    </source>
</evidence>
<dbReference type="RefSeq" id="XP_024882159.1">
    <property type="nucleotide sequence ID" value="XM_025026391.1"/>
</dbReference>
<dbReference type="PROSITE" id="PS50157">
    <property type="entry name" value="ZINC_FINGER_C2H2_2"/>
    <property type="match status" value="2"/>
</dbReference>
<dbReference type="GO" id="GO:0008270">
    <property type="term" value="F:zinc ion binding"/>
    <property type="evidence" value="ECO:0007669"/>
    <property type="project" value="UniProtKB-KW"/>
</dbReference>
<dbReference type="SUPFAM" id="SSF57667">
    <property type="entry name" value="beta-beta-alpha zinc fingers"/>
    <property type="match status" value="1"/>
</dbReference>
<name>A0A6J1QIE0_9HYME</name>
<dbReference type="InterPro" id="IPR036236">
    <property type="entry name" value="Znf_C2H2_sf"/>
</dbReference>
<gene>
    <name evidence="8" type="primary">LOC112461224</name>
</gene>
<dbReference type="AlphaFoldDB" id="A0A6J1QIE0"/>
<evidence type="ECO:0000256" key="5">
    <source>
        <dbReference type="PROSITE-ProRule" id="PRU00042"/>
    </source>
</evidence>
<dbReference type="Proteomes" id="UP000504618">
    <property type="component" value="Unplaced"/>
</dbReference>
<evidence type="ECO:0000256" key="2">
    <source>
        <dbReference type="ARBA" id="ARBA00022737"/>
    </source>
</evidence>
<evidence type="ECO:0000256" key="1">
    <source>
        <dbReference type="ARBA" id="ARBA00022723"/>
    </source>
</evidence>
<keyword evidence="7" id="KW-1185">Reference proteome</keyword>
<dbReference type="OrthoDB" id="6077919at2759"/>
<reference evidence="8" key="1">
    <citation type="submission" date="2025-08" db="UniProtKB">
        <authorList>
            <consortium name="RefSeq"/>
        </authorList>
    </citation>
    <scope>IDENTIFICATION</scope>
    <source>
        <tissue evidence="8">Whole body</tissue>
    </source>
</reference>
<dbReference type="PANTHER" id="PTHR24409:SF295">
    <property type="entry name" value="AZ2-RELATED"/>
    <property type="match status" value="1"/>
</dbReference>
<dbReference type="GO" id="GO:0000981">
    <property type="term" value="F:DNA-binding transcription factor activity, RNA polymerase II-specific"/>
    <property type="evidence" value="ECO:0007669"/>
    <property type="project" value="TreeGrafter"/>
</dbReference>
<organism evidence="7 8">
    <name type="scientific">Temnothorax curvispinosus</name>
    <dbReference type="NCBI Taxonomy" id="300111"/>
    <lineage>
        <taxon>Eukaryota</taxon>
        <taxon>Metazoa</taxon>
        <taxon>Ecdysozoa</taxon>
        <taxon>Arthropoda</taxon>
        <taxon>Hexapoda</taxon>
        <taxon>Insecta</taxon>
        <taxon>Pterygota</taxon>
        <taxon>Neoptera</taxon>
        <taxon>Endopterygota</taxon>
        <taxon>Hymenoptera</taxon>
        <taxon>Apocrita</taxon>
        <taxon>Aculeata</taxon>
        <taxon>Formicoidea</taxon>
        <taxon>Formicidae</taxon>
        <taxon>Myrmicinae</taxon>
        <taxon>Temnothorax</taxon>
    </lineage>
</organism>
<keyword evidence="1" id="KW-0479">Metal-binding</keyword>
<feature type="domain" description="C2H2-type" evidence="6">
    <location>
        <begin position="121"/>
        <end position="149"/>
    </location>
</feature>
<protein>
    <submittedName>
        <fullName evidence="8">Zinc finger and BTB domain-containing protein 17-like</fullName>
    </submittedName>
</protein>
<sequence>MYQGCIHSIEKLQYELKSYGCDLRVSNPIQLDDHVFANHAEVTALKFCHCSRIFADEKSLKNHIQVKHKLQYCRCSFCSTPYENFRRLKTLSKQYMCPYCHKCFYRWKDLSVHMSIHEKLMRCKICGKKFSTKWLMRQHLIDKHSEKECDWSPSHCSTDIRNQGAANKLQNQIH</sequence>
<feature type="domain" description="C2H2-type" evidence="6">
    <location>
        <begin position="95"/>
        <end position="117"/>
    </location>
</feature>
<dbReference type="Pfam" id="PF00096">
    <property type="entry name" value="zf-C2H2"/>
    <property type="match status" value="2"/>
</dbReference>
<keyword evidence="4" id="KW-0862">Zinc</keyword>
<dbReference type="Gene3D" id="3.30.160.60">
    <property type="entry name" value="Classic Zinc Finger"/>
    <property type="match status" value="1"/>
</dbReference>
<accession>A0A6J1QIE0</accession>
<dbReference type="PROSITE" id="PS00028">
    <property type="entry name" value="ZINC_FINGER_C2H2_1"/>
    <property type="match status" value="2"/>
</dbReference>
<proteinExistence type="predicted"/>
<evidence type="ECO:0000256" key="3">
    <source>
        <dbReference type="ARBA" id="ARBA00022771"/>
    </source>
</evidence>
<dbReference type="InterPro" id="IPR013087">
    <property type="entry name" value="Znf_C2H2_type"/>
</dbReference>
<keyword evidence="2" id="KW-0677">Repeat</keyword>
<evidence type="ECO:0000313" key="8">
    <source>
        <dbReference type="RefSeq" id="XP_024882159.1"/>
    </source>
</evidence>
<dbReference type="GeneID" id="112461224"/>
<evidence type="ECO:0000256" key="4">
    <source>
        <dbReference type="ARBA" id="ARBA00022833"/>
    </source>
</evidence>